<dbReference type="Proteomes" id="UP000247832">
    <property type="component" value="Unassembled WGS sequence"/>
</dbReference>
<dbReference type="Gene3D" id="1.10.357.10">
    <property type="entry name" value="Tetracycline Repressor, domain 2"/>
    <property type="match status" value="1"/>
</dbReference>
<evidence type="ECO:0000313" key="4">
    <source>
        <dbReference type="EMBL" id="PYI68972.1"/>
    </source>
</evidence>
<proteinExistence type="predicted"/>
<evidence type="ECO:0000256" key="2">
    <source>
        <dbReference type="PROSITE-ProRule" id="PRU00335"/>
    </source>
</evidence>
<keyword evidence="1 2" id="KW-0238">DNA-binding</keyword>
<reference evidence="4 5" key="1">
    <citation type="submission" date="2018-05" db="EMBL/GenBank/DDBJ databases">
        <title>Genetic diversity of glacier-inhabiting Cryobacterium bacteria in China and description of Cryobacterium mengkeensis sp. nov. and Arthrobacter glacialis sp. nov.</title>
        <authorList>
            <person name="Liu Q."/>
            <person name="Xin Y.-H."/>
        </authorList>
    </citation>
    <scope>NUCLEOTIDE SEQUENCE [LARGE SCALE GENOMIC DNA]</scope>
    <source>
        <strain evidence="4 5">LI2</strain>
    </source>
</reference>
<dbReference type="GO" id="GO:0003700">
    <property type="term" value="F:DNA-binding transcription factor activity"/>
    <property type="evidence" value="ECO:0007669"/>
    <property type="project" value="TreeGrafter"/>
</dbReference>
<evidence type="ECO:0000259" key="3">
    <source>
        <dbReference type="PROSITE" id="PS50977"/>
    </source>
</evidence>
<dbReference type="Pfam" id="PF00440">
    <property type="entry name" value="TetR_N"/>
    <property type="match status" value="1"/>
</dbReference>
<dbReference type="OrthoDB" id="4726108at2"/>
<dbReference type="AlphaFoldDB" id="A0A2V5LDK7"/>
<dbReference type="PRINTS" id="PR00455">
    <property type="entry name" value="HTHTETR"/>
</dbReference>
<feature type="DNA-binding region" description="H-T-H motif" evidence="2">
    <location>
        <begin position="45"/>
        <end position="64"/>
    </location>
</feature>
<evidence type="ECO:0000256" key="1">
    <source>
        <dbReference type="ARBA" id="ARBA00023125"/>
    </source>
</evidence>
<organism evidence="4 5">
    <name type="scientific">Arthrobacter livingstonensis</name>
    <dbReference type="NCBI Taxonomy" id="670078"/>
    <lineage>
        <taxon>Bacteria</taxon>
        <taxon>Bacillati</taxon>
        <taxon>Actinomycetota</taxon>
        <taxon>Actinomycetes</taxon>
        <taxon>Micrococcales</taxon>
        <taxon>Micrococcaceae</taxon>
        <taxon>Arthrobacter</taxon>
    </lineage>
</organism>
<dbReference type="EMBL" id="QJVD01000003">
    <property type="protein sequence ID" value="PYI68972.1"/>
    <property type="molecule type" value="Genomic_DNA"/>
</dbReference>
<sequence length="230" mass="25233">MSSMVKKLVQEAAGRAVRMPAEERRELILQAATAVFSERGYAGSTTDQVARAAGISQPYVVRMFGTKENLFLEALDRALGKLQDNFRYVIADFDAGRLSEQAAALDPSGGASRQERLRPILGAAYADLIQDRGILLILMQSFLAGHEPVIGARAREGFLAIYRLLREEAGMDEDSAQDFLAHGMLMNTLISMRLPELYGQDATADELLECTLRTKLDVVLAASKRDGVRP</sequence>
<dbReference type="InterPro" id="IPR001647">
    <property type="entry name" value="HTH_TetR"/>
</dbReference>
<comment type="caution">
    <text evidence="4">The sequence shown here is derived from an EMBL/GenBank/DDBJ whole genome shotgun (WGS) entry which is preliminary data.</text>
</comment>
<dbReference type="PANTHER" id="PTHR30055:SF146">
    <property type="entry name" value="HTH-TYPE TRANSCRIPTIONAL DUAL REGULATOR CECR"/>
    <property type="match status" value="1"/>
</dbReference>
<dbReference type="SUPFAM" id="SSF46689">
    <property type="entry name" value="Homeodomain-like"/>
    <property type="match status" value="1"/>
</dbReference>
<accession>A0A2V5LDK7</accession>
<dbReference type="GO" id="GO:0000976">
    <property type="term" value="F:transcription cis-regulatory region binding"/>
    <property type="evidence" value="ECO:0007669"/>
    <property type="project" value="TreeGrafter"/>
</dbReference>
<evidence type="ECO:0000313" key="5">
    <source>
        <dbReference type="Proteomes" id="UP000247832"/>
    </source>
</evidence>
<protein>
    <submittedName>
        <fullName evidence="4">TetR/AcrR family transcriptional regulator</fullName>
    </submittedName>
</protein>
<dbReference type="InterPro" id="IPR050109">
    <property type="entry name" value="HTH-type_TetR-like_transc_reg"/>
</dbReference>
<keyword evidence="5" id="KW-1185">Reference proteome</keyword>
<dbReference type="PANTHER" id="PTHR30055">
    <property type="entry name" value="HTH-TYPE TRANSCRIPTIONAL REGULATOR RUTR"/>
    <property type="match status" value="1"/>
</dbReference>
<dbReference type="PROSITE" id="PS50977">
    <property type="entry name" value="HTH_TETR_2"/>
    <property type="match status" value="1"/>
</dbReference>
<name>A0A2V5LDK7_9MICC</name>
<feature type="domain" description="HTH tetR-type" evidence="3">
    <location>
        <begin position="22"/>
        <end position="82"/>
    </location>
</feature>
<dbReference type="InterPro" id="IPR009057">
    <property type="entry name" value="Homeodomain-like_sf"/>
</dbReference>
<gene>
    <name evidence="4" type="ORF">CVV68_04010</name>
</gene>